<evidence type="ECO:0000313" key="1">
    <source>
        <dbReference type="EMBL" id="MFG6440533.1"/>
    </source>
</evidence>
<protein>
    <submittedName>
        <fullName evidence="1">Uncharacterized protein</fullName>
    </submittedName>
</protein>
<gene>
    <name evidence="1" type="ORF">ACG0Z3_07540</name>
</gene>
<evidence type="ECO:0000313" key="2">
    <source>
        <dbReference type="Proteomes" id="UP001606301"/>
    </source>
</evidence>
<accession>A0ABW7FFY2</accession>
<organism evidence="1 2">
    <name type="scientific">Pelomonas margarita</name>
    <dbReference type="NCBI Taxonomy" id="3299031"/>
    <lineage>
        <taxon>Bacteria</taxon>
        <taxon>Pseudomonadati</taxon>
        <taxon>Pseudomonadota</taxon>
        <taxon>Betaproteobacteria</taxon>
        <taxon>Burkholderiales</taxon>
        <taxon>Sphaerotilaceae</taxon>
        <taxon>Roseateles</taxon>
    </lineage>
</organism>
<dbReference type="EMBL" id="JBIGHW010000003">
    <property type="protein sequence ID" value="MFG6440533.1"/>
    <property type="molecule type" value="Genomic_DNA"/>
</dbReference>
<sequence length="71" mass="8044">MRAATVRPGMRDAGRTSEEYAIYGMSRAAWLMQRDLADWDFSKANGLSSLFCDEYESAVRYQARQLIAKGC</sequence>
<keyword evidence="2" id="KW-1185">Reference proteome</keyword>
<name>A0ABW7FFY2_9BURK</name>
<proteinExistence type="predicted"/>
<comment type="caution">
    <text evidence="1">The sequence shown here is derived from an EMBL/GenBank/DDBJ whole genome shotgun (WGS) entry which is preliminary data.</text>
</comment>
<reference evidence="1 2" key="1">
    <citation type="submission" date="2024-08" db="EMBL/GenBank/DDBJ databases">
        <authorList>
            <person name="Lu H."/>
        </authorList>
    </citation>
    <scope>NUCLEOTIDE SEQUENCE [LARGE SCALE GENOMIC DNA]</scope>
    <source>
        <strain evidence="1 2">LKC17W</strain>
    </source>
</reference>
<dbReference type="Proteomes" id="UP001606301">
    <property type="component" value="Unassembled WGS sequence"/>
</dbReference>
<dbReference type="RefSeq" id="WP_394396668.1">
    <property type="nucleotide sequence ID" value="NZ_JBIGHW010000003.1"/>
</dbReference>